<organism evidence="1 2">
    <name type="scientific">Sphingomonas agrestis</name>
    <dbReference type="NCBI Taxonomy" id="3080540"/>
    <lineage>
        <taxon>Bacteria</taxon>
        <taxon>Pseudomonadati</taxon>
        <taxon>Pseudomonadota</taxon>
        <taxon>Alphaproteobacteria</taxon>
        <taxon>Sphingomonadales</taxon>
        <taxon>Sphingomonadaceae</taxon>
        <taxon>Sphingomonas</taxon>
    </lineage>
</organism>
<dbReference type="EMBL" id="JAWJEJ010000001">
    <property type="protein sequence ID" value="MDV3456873.1"/>
    <property type="molecule type" value="Genomic_DNA"/>
</dbReference>
<gene>
    <name evidence="1" type="ORF">RZN05_07755</name>
</gene>
<evidence type="ECO:0000313" key="1">
    <source>
        <dbReference type="EMBL" id="MDV3456873.1"/>
    </source>
</evidence>
<evidence type="ECO:0000313" key="2">
    <source>
        <dbReference type="Proteomes" id="UP001273531"/>
    </source>
</evidence>
<dbReference type="NCBIfam" id="NF033672">
    <property type="entry name" value="mbn_chaper_assoc"/>
    <property type="match status" value="1"/>
</dbReference>
<comment type="caution">
    <text evidence="1">The sequence shown here is derived from an EMBL/GenBank/DDBJ whole genome shotgun (WGS) entry which is preliminary data.</text>
</comment>
<dbReference type="RefSeq" id="WP_317226040.1">
    <property type="nucleotide sequence ID" value="NZ_JAWJEJ010000001.1"/>
</dbReference>
<keyword evidence="2" id="KW-1185">Reference proteome</keyword>
<protein>
    <submittedName>
        <fullName evidence="1">Copper uptake system-associated protein</fullName>
    </submittedName>
</protein>
<proteinExistence type="predicted"/>
<sequence>MARRWWPPAAALLLAGCIPNAVLDEGQVRGATQLHFGSARFPLEVGPVVISGDHAIADWTQAEFGGRALFERSGRNWALVLCSGDSIRNAANLKRAGVPDFSADRIATRLAEAEAALPPERLKRMRRFVGTAQDHEKYLVGLEANRQ</sequence>
<accession>A0ABU3Y640</accession>
<reference evidence="1 2" key="1">
    <citation type="submission" date="2023-10" db="EMBL/GenBank/DDBJ databases">
        <title>Sphingomonas sp. HF-S4 16S ribosomal RNA gene Genome sequencing and assembly.</title>
        <authorList>
            <person name="Lee H."/>
        </authorList>
    </citation>
    <scope>NUCLEOTIDE SEQUENCE [LARGE SCALE GENOMIC DNA]</scope>
    <source>
        <strain evidence="1 2">HF-S4</strain>
    </source>
</reference>
<name>A0ABU3Y640_9SPHN</name>
<dbReference type="Proteomes" id="UP001273531">
    <property type="component" value="Unassembled WGS sequence"/>
</dbReference>
<dbReference type="PROSITE" id="PS51257">
    <property type="entry name" value="PROKAR_LIPOPROTEIN"/>
    <property type="match status" value="1"/>
</dbReference>